<dbReference type="InterPro" id="IPR048711">
    <property type="entry name" value="WHD_Rv2258c"/>
</dbReference>
<dbReference type="Pfam" id="PF13847">
    <property type="entry name" value="Methyltransf_31"/>
    <property type="match status" value="1"/>
</dbReference>
<dbReference type="RefSeq" id="WP_209600337.1">
    <property type="nucleotide sequence ID" value="NZ_JAGILA010000001.1"/>
</dbReference>
<evidence type="ECO:0000259" key="1">
    <source>
        <dbReference type="Pfam" id="PF13847"/>
    </source>
</evidence>
<dbReference type="InterPro" id="IPR029063">
    <property type="entry name" value="SAM-dependent_MTases_sf"/>
</dbReference>
<keyword evidence="3" id="KW-0489">Methyltransferase</keyword>
<dbReference type="PANTHER" id="PTHR45128">
    <property type="entry name" value="METHYLTRANSFERASE TYPE 11"/>
    <property type="match status" value="1"/>
</dbReference>
<evidence type="ECO:0000313" key="4">
    <source>
        <dbReference type="Proteomes" id="UP000730739"/>
    </source>
</evidence>
<keyword evidence="4" id="KW-1185">Reference proteome</keyword>
<dbReference type="GO" id="GO:0008168">
    <property type="term" value="F:methyltransferase activity"/>
    <property type="evidence" value="ECO:0007669"/>
    <property type="project" value="UniProtKB-KW"/>
</dbReference>
<dbReference type="PANTHER" id="PTHR45128:SF2">
    <property type="entry name" value="METHYLTRANSFERASE DOMAIN-CONTAINING PROTEIN"/>
    <property type="match status" value="1"/>
</dbReference>
<sequence>MDQISKTVDQTKLDAIVTRAIGDLSAGYGGVMVSLGHRLGLYRGLAGAGPLSSRELASRTGCAERYVREWLGSQVAGGYVAYHAISDTYELTPEQALVLADEDSPYFIPNAWAVPASMWSDEDKAVEAFRTGKGIAWGDHDGRLFCGVAAFYRNAYRASLVAEWLPALDGVVEKLQAGALVADVGCGHGHSTVLMAEAFPASEFRGFDTHPQSVAEARTIAARAGVSGRTHFATARANDYPGAGYDLICFFDCLHDMGDPVAAAMHAARAIAPGGTVMLVEPFANDHVEDNVSPVARIYYSASTTICCAHAISDGGRMVLGAQAGEARLADVFRKAGFSHFRQALATPFNLILEARL</sequence>
<evidence type="ECO:0000259" key="2">
    <source>
        <dbReference type="Pfam" id="PF21320"/>
    </source>
</evidence>
<name>A0ABS4QWV3_9HYPH</name>
<reference evidence="3 4" key="1">
    <citation type="submission" date="2021-03" db="EMBL/GenBank/DDBJ databases">
        <title>Genomic Encyclopedia of Type Strains, Phase IV (KMG-IV): sequencing the most valuable type-strain genomes for metagenomic binning, comparative biology and taxonomic classification.</title>
        <authorList>
            <person name="Goeker M."/>
        </authorList>
    </citation>
    <scope>NUCLEOTIDE SEQUENCE [LARGE SCALE GENOMIC DNA]</scope>
    <source>
        <strain evidence="3 4">DSM 13372</strain>
    </source>
</reference>
<dbReference type="Gene3D" id="1.10.10.10">
    <property type="entry name" value="Winged helix-like DNA-binding domain superfamily/Winged helix DNA-binding domain"/>
    <property type="match status" value="1"/>
</dbReference>
<dbReference type="EMBL" id="JAGILA010000001">
    <property type="protein sequence ID" value="MBP2234062.1"/>
    <property type="molecule type" value="Genomic_DNA"/>
</dbReference>
<organism evidence="3 4">
    <name type="scientific">Sinorhizobium kostiense</name>
    <dbReference type="NCBI Taxonomy" id="76747"/>
    <lineage>
        <taxon>Bacteria</taxon>
        <taxon>Pseudomonadati</taxon>
        <taxon>Pseudomonadota</taxon>
        <taxon>Alphaproteobacteria</taxon>
        <taxon>Hyphomicrobiales</taxon>
        <taxon>Rhizobiaceae</taxon>
        <taxon>Sinorhizobium/Ensifer group</taxon>
        <taxon>Sinorhizobium</taxon>
    </lineage>
</organism>
<dbReference type="InterPro" id="IPR036390">
    <property type="entry name" value="WH_DNA-bd_sf"/>
</dbReference>
<accession>A0ABS4QWV3</accession>
<evidence type="ECO:0000313" key="3">
    <source>
        <dbReference type="EMBL" id="MBP2234062.1"/>
    </source>
</evidence>
<feature type="domain" description="Methyltransferase" evidence="1">
    <location>
        <begin position="179"/>
        <end position="298"/>
    </location>
</feature>
<dbReference type="SUPFAM" id="SSF46785">
    <property type="entry name" value="Winged helix' DNA-binding domain"/>
    <property type="match status" value="1"/>
</dbReference>
<dbReference type="Pfam" id="PF21320">
    <property type="entry name" value="WHD_Rv2258c"/>
    <property type="match status" value="1"/>
</dbReference>
<protein>
    <submittedName>
        <fullName evidence="3">SAM-dependent methyltransferase</fullName>
    </submittedName>
</protein>
<dbReference type="InterPro" id="IPR053173">
    <property type="entry name" value="SAM-binding_MTase"/>
</dbReference>
<dbReference type="InterPro" id="IPR036388">
    <property type="entry name" value="WH-like_DNA-bd_sf"/>
</dbReference>
<feature type="domain" description="S-adenosylmethionine-dependent methyltransferase Rv2258c-like winged HTH" evidence="2">
    <location>
        <begin position="30"/>
        <end position="99"/>
    </location>
</feature>
<comment type="caution">
    <text evidence="3">The sequence shown here is derived from an EMBL/GenBank/DDBJ whole genome shotgun (WGS) entry which is preliminary data.</text>
</comment>
<gene>
    <name evidence="3" type="ORF">J2Z31_000552</name>
</gene>
<proteinExistence type="predicted"/>
<dbReference type="InterPro" id="IPR025714">
    <property type="entry name" value="Methyltranfer_dom"/>
</dbReference>
<dbReference type="Proteomes" id="UP000730739">
    <property type="component" value="Unassembled WGS sequence"/>
</dbReference>
<dbReference type="Gene3D" id="3.40.50.150">
    <property type="entry name" value="Vaccinia Virus protein VP39"/>
    <property type="match status" value="1"/>
</dbReference>
<dbReference type="CDD" id="cd02440">
    <property type="entry name" value="AdoMet_MTases"/>
    <property type="match status" value="1"/>
</dbReference>
<dbReference type="SUPFAM" id="SSF53335">
    <property type="entry name" value="S-adenosyl-L-methionine-dependent methyltransferases"/>
    <property type="match status" value="1"/>
</dbReference>
<dbReference type="GO" id="GO:0032259">
    <property type="term" value="P:methylation"/>
    <property type="evidence" value="ECO:0007669"/>
    <property type="project" value="UniProtKB-KW"/>
</dbReference>
<keyword evidence="3" id="KW-0808">Transferase</keyword>